<evidence type="ECO:0000313" key="1">
    <source>
        <dbReference type="EMBL" id="MFH6603067.1"/>
    </source>
</evidence>
<name>A0ACC7LHQ6_9FLAO</name>
<dbReference type="EC" id="2.1.1.64" evidence="1"/>
<accession>A0ACC7LHQ6</accession>
<protein>
    <submittedName>
        <fullName evidence="1">Class I SAM-dependent methyltransferase</fullName>
        <ecNumber evidence="1">2.1.1.222</ecNumber>
        <ecNumber evidence="1">2.1.1.64</ecNumber>
    </submittedName>
</protein>
<evidence type="ECO:0000313" key="2">
    <source>
        <dbReference type="Proteomes" id="UP001595191"/>
    </source>
</evidence>
<dbReference type="EC" id="2.1.1.222" evidence="1"/>
<keyword evidence="1" id="KW-0489">Methyltransferase</keyword>
<gene>
    <name evidence="1" type="ORF">ACEZ3G_06230</name>
</gene>
<proteinExistence type="predicted"/>
<keyword evidence="1" id="KW-0808">Transferase</keyword>
<comment type="caution">
    <text evidence="1">The sequence shown here is derived from an EMBL/GenBank/DDBJ whole genome shotgun (WGS) entry which is preliminary data.</text>
</comment>
<dbReference type="Proteomes" id="UP001595191">
    <property type="component" value="Unassembled WGS sequence"/>
</dbReference>
<dbReference type="EMBL" id="JBHFPV010000001">
    <property type="protein sequence ID" value="MFH6603067.1"/>
    <property type="molecule type" value="Genomic_DNA"/>
</dbReference>
<sequence length="306" mass="34508">MTLLVSGSKIRNADRVKLPEPTKHGQTKTSLTLTIVSLANHVENAMTKLGKIFKVLNEKGVAYAFKKGMAKLNPERIPDLESVQHLFAHTSGLEIGGPSGLFRNDGFVPIYKVINGLDGCNFSNTTLWEGTIKSGENYSYHRDKKGIQYISEATDLSEISDGQYDFVISSNCLEHVANPMKALEEWVRVIKKDGLLLLALPNKAYNFDHKRSVTTFAHLLEDYKNNMGEDDMTHLEEILEFHDLTLDPPAGSPEQFRARSLKNPENRALHHHVFDVPLLTQMMEHFNIEVLQSCESREHIVLGRKV</sequence>
<organism evidence="1 2">
    <name type="scientific">Meishania litoralis</name>
    <dbReference type="NCBI Taxonomy" id="3434685"/>
    <lineage>
        <taxon>Bacteria</taxon>
        <taxon>Pseudomonadati</taxon>
        <taxon>Bacteroidota</taxon>
        <taxon>Flavobacteriia</taxon>
        <taxon>Flavobacteriales</taxon>
        <taxon>Flavobacteriaceae</taxon>
        <taxon>Meishania</taxon>
    </lineage>
</organism>
<keyword evidence="2" id="KW-1185">Reference proteome</keyword>
<reference evidence="1" key="1">
    <citation type="submission" date="2024-09" db="EMBL/GenBank/DDBJ databases">
        <authorList>
            <person name="Liu J."/>
        </authorList>
    </citation>
    <scope>NUCLEOTIDE SEQUENCE</scope>
    <source>
        <strain evidence="1">NBU2967</strain>
    </source>
</reference>